<dbReference type="InterPro" id="IPR001315">
    <property type="entry name" value="CARD"/>
</dbReference>
<organism evidence="3 4">
    <name type="scientific">Sarcophilus harrisii</name>
    <name type="common">Tasmanian devil</name>
    <name type="synonym">Sarcophilus laniarius</name>
    <dbReference type="NCBI Taxonomy" id="9305"/>
    <lineage>
        <taxon>Eukaryota</taxon>
        <taxon>Metazoa</taxon>
        <taxon>Chordata</taxon>
        <taxon>Craniata</taxon>
        <taxon>Vertebrata</taxon>
        <taxon>Euteleostomi</taxon>
        <taxon>Mammalia</taxon>
        <taxon>Metatheria</taxon>
        <taxon>Dasyuromorphia</taxon>
        <taxon>Dasyuridae</taxon>
        <taxon>Sarcophilus</taxon>
    </lineage>
</organism>
<dbReference type="PANTHER" id="PTHR22797:SF37">
    <property type="entry name" value="NUCLEOLAR PROTEIN 3"/>
    <property type="match status" value="1"/>
</dbReference>
<dbReference type="InParanoid" id="G3WBP8"/>
<dbReference type="GO" id="GO:2001243">
    <property type="term" value="P:negative regulation of intrinsic apoptotic signaling pathway"/>
    <property type="evidence" value="ECO:0007669"/>
    <property type="project" value="TreeGrafter"/>
</dbReference>
<dbReference type="GeneID" id="100931103"/>
<evidence type="ECO:0000313" key="4">
    <source>
        <dbReference type="Proteomes" id="UP000007648"/>
    </source>
</evidence>
<reference evidence="3 4" key="1">
    <citation type="journal article" date="2011" name="Proc. Natl. Acad. Sci. U.S.A.">
        <title>Genetic diversity and population structure of the endangered marsupial Sarcophilus harrisii (Tasmanian devil).</title>
        <authorList>
            <person name="Miller W."/>
            <person name="Hayes V.M."/>
            <person name="Ratan A."/>
            <person name="Petersen D.C."/>
            <person name="Wittekindt N.E."/>
            <person name="Miller J."/>
            <person name="Walenz B."/>
            <person name="Knight J."/>
            <person name="Qi J."/>
            <person name="Zhao F."/>
            <person name="Wang Q."/>
            <person name="Bedoya-Reina O.C."/>
            <person name="Katiyar N."/>
            <person name="Tomsho L.P."/>
            <person name="Kasson L.M."/>
            <person name="Hardie R.A."/>
            <person name="Woodbridge P."/>
            <person name="Tindall E.A."/>
            <person name="Bertelsen M.F."/>
            <person name="Dixon D."/>
            <person name="Pyecroft S."/>
            <person name="Helgen K.M."/>
            <person name="Lesk A.M."/>
            <person name="Pringle T.H."/>
            <person name="Patterson N."/>
            <person name="Zhang Y."/>
            <person name="Kreiss A."/>
            <person name="Woods G.M."/>
            <person name="Jones M.E."/>
            <person name="Schuster S.C."/>
        </authorList>
    </citation>
    <scope>NUCLEOTIDE SEQUENCE [LARGE SCALE GENOMIC DNA]</scope>
</reference>
<dbReference type="SMART" id="SM00114">
    <property type="entry name" value="CARD"/>
    <property type="match status" value="1"/>
</dbReference>
<evidence type="ECO:0000313" key="3">
    <source>
        <dbReference type="Ensembl" id="ENSSHAP00000012853.2"/>
    </source>
</evidence>
<feature type="compositionally biased region" description="Acidic residues" evidence="1">
    <location>
        <begin position="184"/>
        <end position="226"/>
    </location>
</feature>
<accession>G3WBP8</accession>
<dbReference type="PANTHER" id="PTHR22797">
    <property type="entry name" value="CARD6/NUCLEOLAR PROTEIN 3"/>
    <property type="match status" value="1"/>
</dbReference>
<dbReference type="STRING" id="9305.ENSSHAP00000012853"/>
<dbReference type="RefSeq" id="XP_031806164.1">
    <property type="nucleotide sequence ID" value="XM_031950304.1"/>
</dbReference>
<dbReference type="GO" id="GO:0035877">
    <property type="term" value="F:death effector domain binding"/>
    <property type="evidence" value="ECO:0007669"/>
    <property type="project" value="TreeGrafter"/>
</dbReference>
<keyword evidence="4" id="KW-1185">Reference proteome</keyword>
<dbReference type="Gene3D" id="1.10.533.10">
    <property type="entry name" value="Death Domain, Fas"/>
    <property type="match status" value="1"/>
</dbReference>
<sequence length="226" mass="25385">MVKSGPQFPHRMGNIQQRPSDLIQRERRQLIEGLKNDSGVLLDGLLARGIITVSEYESLDAMDDPERIVRQVLLLVQKKGEFACQELLKCAAEIHPYDSRDPFWNWKLTPPAHDYHFHRSHDSSCVDDGRKVSCGGMCIGVPTSTDKDETDGIEGSQFSEAAELDALEDQESSKDPEPGSQTSENDESINEILEEPEPETPENNDLPESEPEPEHEEVVEDNEEDS</sequence>
<dbReference type="CTD" id="8996"/>
<feature type="region of interest" description="Disordered" evidence="1">
    <location>
        <begin position="163"/>
        <end position="226"/>
    </location>
</feature>
<dbReference type="OrthoDB" id="9627417at2759"/>
<proteinExistence type="predicted"/>
<dbReference type="Pfam" id="PF00619">
    <property type="entry name" value="CARD"/>
    <property type="match status" value="1"/>
</dbReference>
<feature type="domain" description="CARD" evidence="2">
    <location>
        <begin position="15"/>
        <end position="96"/>
    </location>
</feature>
<evidence type="ECO:0000259" key="2">
    <source>
        <dbReference type="PROSITE" id="PS50209"/>
    </source>
</evidence>
<gene>
    <name evidence="3" type="primary">NOL3</name>
</gene>
<dbReference type="GO" id="GO:0005123">
    <property type="term" value="F:death receptor binding"/>
    <property type="evidence" value="ECO:0007669"/>
    <property type="project" value="TreeGrafter"/>
</dbReference>
<dbReference type="GO" id="GO:0005739">
    <property type="term" value="C:mitochondrion"/>
    <property type="evidence" value="ECO:0007669"/>
    <property type="project" value="TreeGrafter"/>
</dbReference>
<dbReference type="GO" id="GO:0043027">
    <property type="term" value="F:cysteine-type endopeptidase inhibitor activity involved in apoptotic process"/>
    <property type="evidence" value="ECO:0007669"/>
    <property type="project" value="TreeGrafter"/>
</dbReference>
<dbReference type="HOGENOM" id="CLU_090015_0_0_1"/>
<protein>
    <submittedName>
        <fullName evidence="3">Nucleolar protein 3</fullName>
    </submittedName>
</protein>
<dbReference type="CDD" id="cd01671">
    <property type="entry name" value="CARD"/>
    <property type="match status" value="1"/>
</dbReference>
<reference evidence="3" key="2">
    <citation type="submission" date="2025-08" db="UniProtKB">
        <authorList>
            <consortium name="Ensembl"/>
        </authorList>
    </citation>
    <scope>IDENTIFICATION</scope>
</reference>
<dbReference type="eggNOG" id="ENOG502SR4M">
    <property type="taxonomic scope" value="Eukaryota"/>
</dbReference>
<dbReference type="GO" id="GO:0089720">
    <property type="term" value="F:caspase binding"/>
    <property type="evidence" value="ECO:0007669"/>
    <property type="project" value="TreeGrafter"/>
</dbReference>
<dbReference type="InterPro" id="IPR011029">
    <property type="entry name" value="DEATH-like_dom_sf"/>
</dbReference>
<name>G3WBP8_SARHA</name>
<dbReference type="GO" id="GO:0090201">
    <property type="term" value="P:negative regulation of release of cytochrome c from mitochondria"/>
    <property type="evidence" value="ECO:0007669"/>
    <property type="project" value="TreeGrafter"/>
</dbReference>
<dbReference type="FunCoup" id="G3WBP8">
    <property type="interactions" value="311"/>
</dbReference>
<dbReference type="AlphaFoldDB" id="G3WBP8"/>
<dbReference type="GO" id="GO:2001237">
    <property type="term" value="P:negative regulation of extrinsic apoptotic signaling pathway"/>
    <property type="evidence" value="ECO:0007669"/>
    <property type="project" value="TreeGrafter"/>
</dbReference>
<reference evidence="3" key="3">
    <citation type="submission" date="2025-09" db="UniProtKB">
        <authorList>
            <consortium name="Ensembl"/>
        </authorList>
    </citation>
    <scope>IDENTIFICATION</scope>
</reference>
<dbReference type="GeneTree" id="ENSGT00510000049353"/>
<dbReference type="Proteomes" id="UP000007648">
    <property type="component" value="Unassembled WGS sequence"/>
</dbReference>
<dbReference type="PROSITE" id="PS50209">
    <property type="entry name" value="CARD"/>
    <property type="match status" value="1"/>
</dbReference>
<evidence type="ECO:0000256" key="1">
    <source>
        <dbReference type="SAM" id="MobiDB-lite"/>
    </source>
</evidence>
<dbReference type="SUPFAM" id="SSF47986">
    <property type="entry name" value="DEATH domain"/>
    <property type="match status" value="1"/>
</dbReference>
<dbReference type="Ensembl" id="ENSSHAT00000012958.2">
    <property type="protein sequence ID" value="ENSSHAP00000012853.2"/>
    <property type="gene ID" value="ENSSHAG00000010997.2"/>
</dbReference>
<dbReference type="InterPro" id="IPR052685">
    <property type="entry name" value="Apoptosis_Repressor_CARD"/>
</dbReference>